<dbReference type="Proteomes" id="UP000823561">
    <property type="component" value="Chromosome 19"/>
</dbReference>
<feature type="signal peptide" evidence="2">
    <location>
        <begin position="1"/>
        <end position="18"/>
    </location>
</feature>
<feature type="domain" description="Saposin B-type" evidence="3">
    <location>
        <begin position="42"/>
        <end position="122"/>
    </location>
</feature>
<dbReference type="InterPro" id="IPR038847">
    <property type="entry name" value="Granulysin-like"/>
</dbReference>
<sequence length="126" mass="14225">MKITSVILGSVFICSVVAYDWEGLDYEDNSFEVVKGEEKAQLPGMCWGCKWILNKVKKSISNGTTQDEIQRKLKAACDKIGFLKSACKGFVKKYRTLLIEELSTTDDVRTICVNVKACKPKELIYM</sequence>
<protein>
    <recommendedName>
        <fullName evidence="3">Saposin B-type domain-containing protein</fullName>
    </recommendedName>
</protein>
<dbReference type="InterPro" id="IPR008139">
    <property type="entry name" value="SaposinB_dom"/>
</dbReference>
<dbReference type="PROSITE" id="PS50015">
    <property type="entry name" value="SAP_B"/>
    <property type="match status" value="1"/>
</dbReference>
<evidence type="ECO:0000259" key="3">
    <source>
        <dbReference type="PROSITE" id="PS50015"/>
    </source>
</evidence>
<evidence type="ECO:0000313" key="5">
    <source>
        <dbReference type="Proteomes" id="UP000823561"/>
    </source>
</evidence>
<dbReference type="PANTHER" id="PTHR15541:SF2">
    <property type="entry name" value="GRANULYSIN"/>
    <property type="match status" value="1"/>
</dbReference>
<dbReference type="SUPFAM" id="SSF47862">
    <property type="entry name" value="Saposin"/>
    <property type="match status" value="1"/>
</dbReference>
<dbReference type="PANTHER" id="PTHR15541">
    <property type="entry name" value="GRANULYSIN RELATED"/>
    <property type="match status" value="1"/>
</dbReference>
<evidence type="ECO:0000313" key="4">
    <source>
        <dbReference type="EMBL" id="KAG5265994.1"/>
    </source>
</evidence>
<dbReference type="Gene3D" id="1.10.225.10">
    <property type="entry name" value="Saposin-like"/>
    <property type="match status" value="1"/>
</dbReference>
<evidence type="ECO:0000256" key="1">
    <source>
        <dbReference type="ARBA" id="ARBA00023157"/>
    </source>
</evidence>
<dbReference type="GO" id="GO:0042742">
    <property type="term" value="P:defense response to bacterium"/>
    <property type="evidence" value="ECO:0007669"/>
    <property type="project" value="InterPro"/>
</dbReference>
<proteinExistence type="predicted"/>
<dbReference type="GO" id="GO:0006629">
    <property type="term" value="P:lipid metabolic process"/>
    <property type="evidence" value="ECO:0007669"/>
    <property type="project" value="InterPro"/>
</dbReference>
<name>A0AAV6FT52_9TELE</name>
<dbReference type="EMBL" id="JADWDJ010000019">
    <property type="protein sequence ID" value="KAG5265994.1"/>
    <property type="molecule type" value="Genomic_DNA"/>
</dbReference>
<keyword evidence="5" id="KW-1185">Reference proteome</keyword>
<organism evidence="4 5">
    <name type="scientific">Alosa alosa</name>
    <name type="common">allis shad</name>
    <dbReference type="NCBI Taxonomy" id="278164"/>
    <lineage>
        <taxon>Eukaryota</taxon>
        <taxon>Metazoa</taxon>
        <taxon>Chordata</taxon>
        <taxon>Craniata</taxon>
        <taxon>Vertebrata</taxon>
        <taxon>Euteleostomi</taxon>
        <taxon>Actinopterygii</taxon>
        <taxon>Neopterygii</taxon>
        <taxon>Teleostei</taxon>
        <taxon>Clupei</taxon>
        <taxon>Clupeiformes</taxon>
        <taxon>Clupeoidei</taxon>
        <taxon>Clupeidae</taxon>
        <taxon>Alosa</taxon>
    </lineage>
</organism>
<reference evidence="4" key="1">
    <citation type="submission" date="2020-10" db="EMBL/GenBank/DDBJ databases">
        <title>Chromosome-scale genome assembly of the Allis shad, Alosa alosa.</title>
        <authorList>
            <person name="Margot Z."/>
            <person name="Christophe K."/>
            <person name="Cabau C."/>
            <person name="Louis A."/>
            <person name="Berthelot C."/>
            <person name="Parey E."/>
            <person name="Roest Crollius H."/>
            <person name="Montfort J."/>
            <person name="Robinson-Rechavi M."/>
            <person name="Bucao C."/>
            <person name="Bouchez O."/>
            <person name="Gislard M."/>
            <person name="Lluch J."/>
            <person name="Milhes M."/>
            <person name="Lampietro C."/>
            <person name="Lopez Roques C."/>
            <person name="Donnadieu C."/>
            <person name="Braasch I."/>
            <person name="Desvignes T."/>
            <person name="Postlethwait J."/>
            <person name="Bobe J."/>
            <person name="Guiguen Y."/>
        </authorList>
    </citation>
    <scope>NUCLEOTIDE SEQUENCE</scope>
    <source>
        <strain evidence="4">M-15738</strain>
        <tissue evidence="4">Blood</tissue>
    </source>
</reference>
<evidence type="ECO:0000256" key="2">
    <source>
        <dbReference type="SAM" id="SignalP"/>
    </source>
</evidence>
<feature type="chain" id="PRO_5043865439" description="Saposin B-type domain-containing protein" evidence="2">
    <location>
        <begin position="19"/>
        <end position="126"/>
    </location>
</feature>
<comment type="caution">
    <text evidence="4">The sequence shown here is derived from an EMBL/GenBank/DDBJ whole genome shotgun (WGS) entry which is preliminary data.</text>
</comment>
<accession>A0AAV6FT52</accession>
<keyword evidence="2" id="KW-0732">Signal</keyword>
<dbReference type="InterPro" id="IPR007856">
    <property type="entry name" value="SapB_1"/>
</dbReference>
<gene>
    <name evidence="4" type="ORF">AALO_G00248660</name>
</gene>
<dbReference type="Pfam" id="PF05184">
    <property type="entry name" value="SapB_1"/>
    <property type="match status" value="1"/>
</dbReference>
<keyword evidence="1" id="KW-1015">Disulfide bond</keyword>
<dbReference type="AlphaFoldDB" id="A0AAV6FT52"/>
<dbReference type="InterPro" id="IPR011001">
    <property type="entry name" value="Saposin-like"/>
</dbReference>
<dbReference type="SMART" id="SM00741">
    <property type="entry name" value="SapB"/>
    <property type="match status" value="1"/>
</dbReference>